<dbReference type="Pfam" id="PF00096">
    <property type="entry name" value="zf-C2H2"/>
    <property type="match status" value="3"/>
</dbReference>
<dbReference type="GO" id="GO:0040029">
    <property type="term" value="P:epigenetic regulation of gene expression"/>
    <property type="evidence" value="ECO:0007669"/>
    <property type="project" value="UniProtKB-ARBA"/>
</dbReference>
<evidence type="ECO:0000256" key="2">
    <source>
        <dbReference type="ARBA" id="ARBA00022723"/>
    </source>
</evidence>
<evidence type="ECO:0000313" key="12">
    <source>
        <dbReference type="EMBL" id="KAE9539587.1"/>
    </source>
</evidence>
<keyword evidence="2" id="KW-0479">Metal-binding</keyword>
<dbReference type="GO" id="GO:0005634">
    <property type="term" value="C:nucleus"/>
    <property type="evidence" value="ECO:0007669"/>
    <property type="project" value="UniProtKB-SubCell"/>
</dbReference>
<feature type="domain" description="C2H2-type" evidence="11">
    <location>
        <begin position="801"/>
        <end position="828"/>
    </location>
</feature>
<dbReference type="PANTHER" id="PTHR16515:SF66">
    <property type="entry name" value="C2H2-TYPE DOMAIN-CONTAINING PROTEIN"/>
    <property type="match status" value="1"/>
</dbReference>
<dbReference type="InterPro" id="IPR013087">
    <property type="entry name" value="Znf_C2H2_type"/>
</dbReference>
<feature type="region of interest" description="Disordered" evidence="10">
    <location>
        <begin position="825"/>
        <end position="845"/>
    </location>
</feature>
<evidence type="ECO:0000256" key="6">
    <source>
        <dbReference type="ARBA" id="ARBA00023015"/>
    </source>
</evidence>
<comment type="caution">
    <text evidence="12">The sequence shown here is derived from an EMBL/GenBank/DDBJ whole genome shotgun (WGS) entry which is preliminary data.</text>
</comment>
<dbReference type="GO" id="GO:0003682">
    <property type="term" value="F:chromatin binding"/>
    <property type="evidence" value="ECO:0007669"/>
    <property type="project" value="UniProtKB-ARBA"/>
</dbReference>
<keyword evidence="5" id="KW-0862">Zinc</keyword>
<keyword evidence="7" id="KW-0804">Transcription</keyword>
<feature type="region of interest" description="Disordered" evidence="10">
    <location>
        <begin position="712"/>
        <end position="739"/>
    </location>
</feature>
<dbReference type="Gene3D" id="2.170.270.10">
    <property type="entry name" value="SET domain"/>
    <property type="match status" value="1"/>
</dbReference>
<dbReference type="OrthoDB" id="9368434at2759"/>
<gene>
    <name evidence="12" type="ORF">AGLY_004839</name>
</gene>
<keyword evidence="8" id="KW-0539">Nucleus</keyword>
<protein>
    <recommendedName>
        <fullName evidence="11">C2H2-type domain-containing protein</fullName>
    </recommendedName>
</protein>
<evidence type="ECO:0000256" key="4">
    <source>
        <dbReference type="ARBA" id="ARBA00022771"/>
    </source>
</evidence>
<keyword evidence="6" id="KW-0805">Transcription regulation</keyword>
<dbReference type="GO" id="GO:0008757">
    <property type="term" value="F:S-adenosylmethionine-dependent methyltransferase activity"/>
    <property type="evidence" value="ECO:0007669"/>
    <property type="project" value="UniProtKB-ARBA"/>
</dbReference>
<dbReference type="PANTHER" id="PTHR16515">
    <property type="entry name" value="PR DOMAIN ZINC FINGER PROTEIN"/>
    <property type="match status" value="1"/>
</dbReference>
<dbReference type="AlphaFoldDB" id="A0A6G0TVY0"/>
<accession>A0A6G0TVY0</accession>
<dbReference type="FunFam" id="3.30.160.60:FF:000112">
    <property type="entry name" value="Mds1 and evi1 complex locus protein"/>
    <property type="match status" value="1"/>
</dbReference>
<evidence type="ECO:0000259" key="11">
    <source>
        <dbReference type="PROSITE" id="PS50157"/>
    </source>
</evidence>
<dbReference type="GO" id="GO:0008270">
    <property type="term" value="F:zinc ion binding"/>
    <property type="evidence" value="ECO:0007669"/>
    <property type="project" value="UniProtKB-KW"/>
</dbReference>
<dbReference type="Pfam" id="PF21549">
    <property type="entry name" value="PRDM2_PR"/>
    <property type="match status" value="1"/>
</dbReference>
<feature type="domain" description="C2H2-type" evidence="11">
    <location>
        <begin position="744"/>
        <end position="771"/>
    </location>
</feature>
<keyword evidence="13" id="KW-1185">Reference proteome</keyword>
<keyword evidence="3" id="KW-0677">Repeat</keyword>
<dbReference type="InterPro" id="IPR046341">
    <property type="entry name" value="SET_dom_sf"/>
</dbReference>
<dbReference type="EMBL" id="VYZN01000014">
    <property type="protein sequence ID" value="KAE9539587.1"/>
    <property type="molecule type" value="Genomic_DNA"/>
</dbReference>
<dbReference type="InterPro" id="IPR050331">
    <property type="entry name" value="Zinc_finger"/>
</dbReference>
<feature type="compositionally biased region" description="Low complexity" evidence="10">
    <location>
        <begin position="712"/>
        <end position="737"/>
    </location>
</feature>
<feature type="compositionally biased region" description="Low complexity" evidence="10">
    <location>
        <begin position="444"/>
        <end position="455"/>
    </location>
</feature>
<feature type="compositionally biased region" description="Basic and acidic residues" evidence="10">
    <location>
        <begin position="413"/>
        <end position="423"/>
    </location>
</feature>
<evidence type="ECO:0000256" key="10">
    <source>
        <dbReference type="SAM" id="MobiDB-lite"/>
    </source>
</evidence>
<evidence type="ECO:0000256" key="5">
    <source>
        <dbReference type="ARBA" id="ARBA00022833"/>
    </source>
</evidence>
<dbReference type="Proteomes" id="UP000475862">
    <property type="component" value="Unassembled WGS sequence"/>
</dbReference>
<feature type="region of interest" description="Disordered" evidence="10">
    <location>
        <begin position="413"/>
        <end position="499"/>
    </location>
</feature>
<dbReference type="Gene3D" id="3.30.160.60">
    <property type="entry name" value="Classic Zinc Finger"/>
    <property type="match status" value="3"/>
</dbReference>
<feature type="region of interest" description="Disordered" evidence="10">
    <location>
        <begin position="82"/>
        <end position="113"/>
    </location>
</feature>
<feature type="region of interest" description="Disordered" evidence="10">
    <location>
        <begin position="511"/>
        <end position="629"/>
    </location>
</feature>
<evidence type="ECO:0000256" key="8">
    <source>
        <dbReference type="ARBA" id="ARBA00023242"/>
    </source>
</evidence>
<dbReference type="GO" id="GO:0008170">
    <property type="term" value="F:N-methyltransferase activity"/>
    <property type="evidence" value="ECO:0007669"/>
    <property type="project" value="UniProtKB-ARBA"/>
</dbReference>
<reference evidence="12 13" key="1">
    <citation type="submission" date="2019-08" db="EMBL/GenBank/DDBJ databases">
        <title>The genome of the soybean aphid Biotype 1, its phylome, world population structure and adaptation to the North American continent.</title>
        <authorList>
            <person name="Giordano R."/>
            <person name="Donthu R.K."/>
            <person name="Hernandez A.G."/>
            <person name="Wright C.L."/>
            <person name="Zimin A.V."/>
        </authorList>
    </citation>
    <scope>NUCLEOTIDE SEQUENCE [LARGE SCALE GENOMIC DNA]</scope>
    <source>
        <tissue evidence="12">Whole aphids</tissue>
    </source>
</reference>
<comment type="subcellular location">
    <subcellularLocation>
        <location evidence="1">Nucleus</location>
    </subcellularLocation>
</comment>
<dbReference type="GO" id="GO:0008276">
    <property type="term" value="F:protein methyltransferase activity"/>
    <property type="evidence" value="ECO:0007669"/>
    <property type="project" value="UniProtKB-ARBA"/>
</dbReference>
<name>A0A6G0TVY0_APHGL</name>
<feature type="domain" description="C2H2-type" evidence="11">
    <location>
        <begin position="772"/>
        <end position="800"/>
    </location>
</feature>
<evidence type="ECO:0000256" key="9">
    <source>
        <dbReference type="PROSITE-ProRule" id="PRU00042"/>
    </source>
</evidence>
<dbReference type="PROSITE" id="PS00028">
    <property type="entry name" value="ZINC_FINGER_C2H2_1"/>
    <property type="match status" value="3"/>
</dbReference>
<proteinExistence type="predicted"/>
<dbReference type="InterPro" id="IPR036236">
    <property type="entry name" value="Znf_C2H2_sf"/>
</dbReference>
<keyword evidence="4 9" id="KW-0863">Zinc-finger</keyword>
<feature type="compositionally biased region" description="Pro residues" evidence="10">
    <location>
        <begin position="589"/>
        <end position="606"/>
    </location>
</feature>
<organism evidence="12 13">
    <name type="scientific">Aphis glycines</name>
    <name type="common">Soybean aphid</name>
    <dbReference type="NCBI Taxonomy" id="307491"/>
    <lineage>
        <taxon>Eukaryota</taxon>
        <taxon>Metazoa</taxon>
        <taxon>Ecdysozoa</taxon>
        <taxon>Arthropoda</taxon>
        <taxon>Hexapoda</taxon>
        <taxon>Insecta</taxon>
        <taxon>Pterygota</taxon>
        <taxon>Neoptera</taxon>
        <taxon>Paraneoptera</taxon>
        <taxon>Hemiptera</taxon>
        <taxon>Sternorrhyncha</taxon>
        <taxon>Aphidomorpha</taxon>
        <taxon>Aphidoidea</taxon>
        <taxon>Aphididae</taxon>
        <taxon>Aphidini</taxon>
        <taxon>Aphis</taxon>
        <taxon>Aphis</taxon>
    </lineage>
</organism>
<dbReference type="SUPFAM" id="SSF57667">
    <property type="entry name" value="beta-beta-alpha zinc fingers"/>
    <property type="match status" value="2"/>
</dbReference>
<dbReference type="FunFam" id="3.30.160.60:FF:000159">
    <property type="entry name" value="Mds1 and evi1 complex locus protein"/>
    <property type="match status" value="1"/>
</dbReference>
<feature type="compositionally biased region" description="Low complexity" evidence="10">
    <location>
        <begin position="607"/>
        <end position="624"/>
    </location>
</feature>
<feature type="non-terminal residue" evidence="12">
    <location>
        <position position="1"/>
    </location>
</feature>
<evidence type="ECO:0000256" key="7">
    <source>
        <dbReference type="ARBA" id="ARBA00023163"/>
    </source>
</evidence>
<dbReference type="FunFam" id="3.30.160.60:FF:000690">
    <property type="entry name" value="Zinc finger protein 354C"/>
    <property type="match status" value="1"/>
</dbReference>
<dbReference type="SMART" id="SM00355">
    <property type="entry name" value="ZnF_C2H2"/>
    <property type="match status" value="3"/>
</dbReference>
<feature type="compositionally biased region" description="Low complexity" evidence="10">
    <location>
        <begin position="828"/>
        <end position="841"/>
    </location>
</feature>
<dbReference type="GO" id="GO:0000785">
    <property type="term" value="C:chromatin"/>
    <property type="evidence" value="ECO:0007669"/>
    <property type="project" value="UniProtKB-ARBA"/>
</dbReference>
<feature type="region of interest" description="Disordered" evidence="10">
    <location>
        <begin position="311"/>
        <end position="340"/>
    </location>
</feature>
<evidence type="ECO:0000256" key="3">
    <source>
        <dbReference type="ARBA" id="ARBA00022737"/>
    </source>
</evidence>
<evidence type="ECO:0000256" key="1">
    <source>
        <dbReference type="ARBA" id="ARBA00004123"/>
    </source>
</evidence>
<sequence>VRIAGYSGYLDGTIEICNWMKFVRSTNDCSRQNVRAFLLAGQIFYELTQTIRGSEELLLGKREPLNLDAAFGELMTASAEDRSERDSVVASQNSLGSIDGDGDVDVDAEEPDEDDQNRCILCEKCFPDIEHPYDYCSYNNVFPTCPQARRSPGIRSPLQGQPIRVRAVPAVVQLEAVPDPAPGSGPQPKVHLRDLFQGVQRPEQLAEAHPDQSRGRPVSRLFRVRQDVRHVQRTQAAHPHTLERETVPVRSLFQGLHSVLEPLPAQEDARRLPHASQVRPVRPVVQHGHVAVQTQAVLRVQPVAGTVVQTRTSGAAGGRRRHNVAAAASTGRGGRGRGDRRHVAVRRVPRYPLYPPHPLIHPFYLTSANGSLPPPPPPMFPPFGPFNQFVPKLNMDMLSNAVEMCNSRFKRSAADAEHGETPAKRLQSSFNSSGQKTPPPQPPASSGAAMLMGSSKTSPLVGEEASSNQRPSPARPSATYPDPKVHVKRQPSGDEDCGPCDLSVNTDILCNDGGGSADEELMTDESAGERRSSDDEGSPCRPADQPLDLSVTKVVVQRRRKKSPSAIRPTAPPSRDGSPRRDRKWSPPSLTPPPPSLQPPPPPPASQAPTPQTTQRPSSSSPSPYSRIGSGVMAYPKPLYLDSIYPAAALSGFADNPLQHIQAHQPFAPSAARGPPFSFMSNSSPVIEHFLRQPMPNYSKSFQDIIQQHQHQNYAAAQNQHHQNQQHQPAGHQQQQHAKSKDRYACKYCGKVFPRSANLTRHVRTHTGEQPYRCAHCERSFSISSNLQRHVRNIHRQERNFKCNLCNRRFSQQTNLDRHVKKHEADDGTAVGTVTSSSASSVDEKEDPRLFEIRSFMKKVSDHGSAAAAAAEMQNNNVVVDPCGLQQPDDGLQYAAHL</sequence>
<feature type="compositionally biased region" description="Acidic residues" evidence="10">
    <location>
        <begin position="100"/>
        <end position="113"/>
    </location>
</feature>
<dbReference type="InterPro" id="IPR001214">
    <property type="entry name" value="SET_dom"/>
</dbReference>
<evidence type="ECO:0000313" key="13">
    <source>
        <dbReference type="Proteomes" id="UP000475862"/>
    </source>
</evidence>
<dbReference type="PROSITE" id="PS50157">
    <property type="entry name" value="ZINC_FINGER_C2H2_2"/>
    <property type="match status" value="3"/>
</dbReference>